<dbReference type="PANTHER" id="PTHR21838">
    <property type="entry name" value="COILED-COIL DOMAIN-CONTAINING PROTEIN 137"/>
    <property type="match status" value="1"/>
</dbReference>
<feature type="region of interest" description="Disordered" evidence="1">
    <location>
        <begin position="257"/>
        <end position="278"/>
    </location>
</feature>
<keyword evidence="3" id="KW-1185">Reference proteome</keyword>
<dbReference type="InterPro" id="IPR026680">
    <property type="entry name" value="CCDC137"/>
</dbReference>
<feature type="region of interest" description="Disordered" evidence="1">
    <location>
        <begin position="1"/>
        <end position="78"/>
    </location>
</feature>
<proteinExistence type="predicted"/>
<reference evidence="2 3" key="1">
    <citation type="journal article" date="2021" name="J. Hered.">
        <title>A chromosome-level genome assembly of the parasitoid wasp, Cotesia glomerata (Hymenoptera: Braconidae).</title>
        <authorList>
            <person name="Pinto B.J."/>
            <person name="Weis J.J."/>
            <person name="Gamble T."/>
            <person name="Ode P.J."/>
            <person name="Paul R."/>
            <person name="Zaspel J.M."/>
        </authorList>
    </citation>
    <scope>NUCLEOTIDE SEQUENCE [LARGE SCALE GENOMIC DNA]</scope>
    <source>
        <strain evidence="2">CgM1</strain>
    </source>
</reference>
<accession>A0AAV7I3D7</accession>
<feature type="compositionally biased region" description="Basic and acidic residues" evidence="1">
    <location>
        <begin position="13"/>
        <end position="32"/>
    </location>
</feature>
<evidence type="ECO:0000313" key="3">
    <source>
        <dbReference type="Proteomes" id="UP000826195"/>
    </source>
</evidence>
<protein>
    <recommendedName>
        <fullName evidence="4">Coiled-coil domain-containing protein 137</fullName>
    </recommendedName>
</protein>
<feature type="compositionally biased region" description="Basic residues" evidence="1">
    <location>
        <begin position="1"/>
        <end position="12"/>
    </location>
</feature>
<comment type="caution">
    <text evidence="2">The sequence shown here is derived from an EMBL/GenBank/DDBJ whole genome shotgun (WGS) entry which is preliminary data.</text>
</comment>
<dbReference type="Proteomes" id="UP000826195">
    <property type="component" value="Unassembled WGS sequence"/>
</dbReference>
<evidence type="ECO:0008006" key="4">
    <source>
        <dbReference type="Google" id="ProtNLM"/>
    </source>
</evidence>
<organism evidence="2 3">
    <name type="scientific">Cotesia glomerata</name>
    <name type="common">Lepidopteran parasitic wasp</name>
    <name type="synonym">Apanteles glomeratus</name>
    <dbReference type="NCBI Taxonomy" id="32391"/>
    <lineage>
        <taxon>Eukaryota</taxon>
        <taxon>Metazoa</taxon>
        <taxon>Ecdysozoa</taxon>
        <taxon>Arthropoda</taxon>
        <taxon>Hexapoda</taxon>
        <taxon>Insecta</taxon>
        <taxon>Pterygota</taxon>
        <taxon>Neoptera</taxon>
        <taxon>Endopterygota</taxon>
        <taxon>Hymenoptera</taxon>
        <taxon>Apocrita</taxon>
        <taxon>Ichneumonoidea</taxon>
        <taxon>Braconidae</taxon>
        <taxon>Microgastrinae</taxon>
        <taxon>Cotesia</taxon>
    </lineage>
</organism>
<name>A0AAV7I3D7_COTGL</name>
<sequence length="307" mass="35282">MGRKIPGKKHKGTKDPEKQRAKRWAEIKDKVDAPPTNVEDQPIPKSLERMINLKNSMKNRKKLSGEKSNKEKKNKLITVGLESNRQILDPKAKPEKVVPVFSQRPGEPDYKFLHRVNGETINYLKEAEFENKFNVQIVRNSETGRPEGLQKKPKDEIDELLRLKMKHKNIGKKKKVKSITEPKLTKVQKRKLKLQEKKAKKLSNNSDDFNIYKDKVEFGEVAHAPPELNVKPSKADKIVKPAKKELLLHSLLNNKNVKAQPKSIDKTGKRKNLPSAERRILEKHQSEVIEAYKLLKTRNKSSGIPSL</sequence>
<dbReference type="EMBL" id="JAHXZJ010002609">
    <property type="protein sequence ID" value="KAH0540479.1"/>
    <property type="molecule type" value="Genomic_DNA"/>
</dbReference>
<gene>
    <name evidence="2" type="ORF">KQX54_017677</name>
</gene>
<evidence type="ECO:0000256" key="1">
    <source>
        <dbReference type="SAM" id="MobiDB-lite"/>
    </source>
</evidence>
<evidence type="ECO:0000313" key="2">
    <source>
        <dbReference type="EMBL" id="KAH0540479.1"/>
    </source>
</evidence>
<dbReference type="PANTHER" id="PTHR21838:SF2">
    <property type="entry name" value="COILED-COIL DOMAIN-CONTAINING PROTEIN 137"/>
    <property type="match status" value="1"/>
</dbReference>
<dbReference type="AlphaFoldDB" id="A0AAV7I3D7"/>
<dbReference type="GO" id="GO:0005634">
    <property type="term" value="C:nucleus"/>
    <property type="evidence" value="ECO:0007669"/>
    <property type="project" value="TreeGrafter"/>
</dbReference>